<sequence length="159" mass="17102">MIMGEDAVANIYFAVVAITIEAAINEATVDGGVEEKVNCEVKIANRDFVVHGNDFDMEQFTKMVALAAAWGARPSLANLQRASGETQRPAQRTPEESWCPDFITGQLHSCVDNTAVTAALSRQRGGIASVLRGTLGSEKSGVEKTEASMRNTHPLPRGR</sequence>
<feature type="region of interest" description="Disordered" evidence="1">
    <location>
        <begin position="138"/>
        <end position="159"/>
    </location>
</feature>
<protein>
    <submittedName>
        <fullName evidence="2">Uncharacterized protein</fullName>
    </submittedName>
</protein>
<gene>
    <name evidence="2" type="ORF">NDU88_003327</name>
</gene>
<proteinExistence type="predicted"/>
<dbReference type="Proteomes" id="UP001066276">
    <property type="component" value="Chromosome 8"/>
</dbReference>
<name>A0AAV7NKC3_PLEWA</name>
<accession>A0AAV7NKC3</accession>
<evidence type="ECO:0000313" key="3">
    <source>
        <dbReference type="Proteomes" id="UP001066276"/>
    </source>
</evidence>
<dbReference type="AlphaFoldDB" id="A0AAV7NKC3"/>
<reference evidence="2" key="1">
    <citation type="journal article" date="2022" name="bioRxiv">
        <title>Sequencing and chromosome-scale assembly of the giantPleurodeles waltlgenome.</title>
        <authorList>
            <person name="Brown T."/>
            <person name="Elewa A."/>
            <person name="Iarovenko S."/>
            <person name="Subramanian E."/>
            <person name="Araus A.J."/>
            <person name="Petzold A."/>
            <person name="Susuki M."/>
            <person name="Suzuki K.-i.T."/>
            <person name="Hayashi T."/>
            <person name="Toyoda A."/>
            <person name="Oliveira C."/>
            <person name="Osipova E."/>
            <person name="Leigh N.D."/>
            <person name="Simon A."/>
            <person name="Yun M.H."/>
        </authorList>
    </citation>
    <scope>NUCLEOTIDE SEQUENCE</scope>
    <source>
        <strain evidence="2">20211129_DDA</strain>
        <tissue evidence="2">Liver</tissue>
    </source>
</reference>
<evidence type="ECO:0000313" key="2">
    <source>
        <dbReference type="EMBL" id="KAJ1115099.1"/>
    </source>
</evidence>
<evidence type="ECO:0000256" key="1">
    <source>
        <dbReference type="SAM" id="MobiDB-lite"/>
    </source>
</evidence>
<organism evidence="2 3">
    <name type="scientific">Pleurodeles waltl</name>
    <name type="common">Iberian ribbed newt</name>
    <dbReference type="NCBI Taxonomy" id="8319"/>
    <lineage>
        <taxon>Eukaryota</taxon>
        <taxon>Metazoa</taxon>
        <taxon>Chordata</taxon>
        <taxon>Craniata</taxon>
        <taxon>Vertebrata</taxon>
        <taxon>Euteleostomi</taxon>
        <taxon>Amphibia</taxon>
        <taxon>Batrachia</taxon>
        <taxon>Caudata</taxon>
        <taxon>Salamandroidea</taxon>
        <taxon>Salamandridae</taxon>
        <taxon>Pleurodelinae</taxon>
        <taxon>Pleurodeles</taxon>
    </lineage>
</organism>
<comment type="caution">
    <text evidence="2">The sequence shown here is derived from an EMBL/GenBank/DDBJ whole genome shotgun (WGS) entry which is preliminary data.</text>
</comment>
<keyword evidence="3" id="KW-1185">Reference proteome</keyword>
<dbReference type="EMBL" id="JANPWB010000012">
    <property type="protein sequence ID" value="KAJ1115099.1"/>
    <property type="molecule type" value="Genomic_DNA"/>
</dbReference>